<feature type="transmembrane region" description="Helical" evidence="5">
    <location>
        <begin position="46"/>
        <end position="67"/>
    </location>
</feature>
<evidence type="ECO:0000313" key="7">
    <source>
        <dbReference type="Proteomes" id="UP000183245"/>
    </source>
</evidence>
<dbReference type="GO" id="GO:0012505">
    <property type="term" value="C:endomembrane system"/>
    <property type="evidence" value="ECO:0007669"/>
    <property type="project" value="UniProtKB-SubCell"/>
</dbReference>
<feature type="transmembrane region" description="Helical" evidence="5">
    <location>
        <begin position="12"/>
        <end position="34"/>
    </location>
</feature>
<comment type="caution">
    <text evidence="6">The sequence shown here is derived from an EMBL/GenBank/DDBJ whole genome shotgun (WGS) entry which is preliminary data.</text>
</comment>
<dbReference type="Pfam" id="PF04191">
    <property type="entry name" value="PEMT"/>
    <property type="match status" value="1"/>
</dbReference>
<sequence>MNFIGRPTIHPLFFITGKAAGIITMIVAFLSAAYDLSVGSPFYPSDLLALTVFVTGLVLAGISLSGLGGSTRMGLPVEKTFLKVQGIYRFSRNPMYLGFHLMTLSSMLYMHTVLISGLGLYSLIIYHFIILGEERFLTAAFGDSYKNYCQKVHRYF</sequence>
<protein>
    <recommendedName>
        <fullName evidence="8">Steroid 5-alpha reductase C-terminal domain-containing protein</fullName>
    </recommendedName>
</protein>
<dbReference type="STRING" id="1817892.AUK40_06040"/>
<evidence type="ECO:0000256" key="3">
    <source>
        <dbReference type="ARBA" id="ARBA00022989"/>
    </source>
</evidence>
<evidence type="ECO:0000256" key="5">
    <source>
        <dbReference type="SAM" id="Phobius"/>
    </source>
</evidence>
<reference evidence="6 7" key="1">
    <citation type="journal article" date="2016" name="Environ. Microbiol.">
        <title>Genomic resolution of a cold subsurface aquifer community provides metabolic insights for novel microbes adapted to high CO concentrations.</title>
        <authorList>
            <person name="Probst A.J."/>
            <person name="Castelle C.J."/>
            <person name="Singh A."/>
            <person name="Brown C.T."/>
            <person name="Anantharaman K."/>
            <person name="Sharon I."/>
            <person name="Hug L.A."/>
            <person name="Burstein D."/>
            <person name="Emerson J.B."/>
            <person name="Thomas B.C."/>
            <person name="Banfield J.F."/>
        </authorList>
    </citation>
    <scope>NUCLEOTIDE SEQUENCE [LARGE SCALE GENOMIC DNA]</scope>
    <source>
        <strain evidence="6">CG2_30_54_11</strain>
    </source>
</reference>
<dbReference type="EMBL" id="MNZT01000111">
    <property type="protein sequence ID" value="OIP95364.1"/>
    <property type="molecule type" value="Genomic_DNA"/>
</dbReference>
<evidence type="ECO:0000256" key="1">
    <source>
        <dbReference type="ARBA" id="ARBA00004127"/>
    </source>
</evidence>
<evidence type="ECO:0000256" key="2">
    <source>
        <dbReference type="ARBA" id="ARBA00022692"/>
    </source>
</evidence>
<evidence type="ECO:0008006" key="8">
    <source>
        <dbReference type="Google" id="ProtNLM"/>
    </source>
</evidence>
<dbReference type="AlphaFoldDB" id="A0A1J5IE55"/>
<keyword evidence="2 5" id="KW-0812">Transmembrane</keyword>
<gene>
    <name evidence="6" type="ORF">AUK40_06040</name>
</gene>
<evidence type="ECO:0000313" key="6">
    <source>
        <dbReference type="EMBL" id="OIP95364.1"/>
    </source>
</evidence>
<accession>A0A1J5IE55</accession>
<keyword evidence="4 5" id="KW-0472">Membrane</keyword>
<comment type="subcellular location">
    <subcellularLocation>
        <location evidence="1">Endomembrane system</location>
        <topology evidence="1">Multi-pass membrane protein</topology>
    </subcellularLocation>
</comment>
<feature type="transmembrane region" description="Helical" evidence="5">
    <location>
        <begin position="108"/>
        <end position="129"/>
    </location>
</feature>
<proteinExistence type="predicted"/>
<dbReference type="InterPro" id="IPR007318">
    <property type="entry name" value="Phopholipid_MeTrfase"/>
</dbReference>
<dbReference type="Proteomes" id="UP000183245">
    <property type="component" value="Unassembled WGS sequence"/>
</dbReference>
<evidence type="ECO:0000256" key="4">
    <source>
        <dbReference type="ARBA" id="ARBA00023136"/>
    </source>
</evidence>
<keyword evidence="3 5" id="KW-1133">Transmembrane helix</keyword>
<organism evidence="6 7">
    <name type="scientific">Candidatus Wirthbacteria bacterium CG2_30_54_11</name>
    <dbReference type="NCBI Taxonomy" id="1817892"/>
    <lineage>
        <taxon>Bacteria</taxon>
        <taxon>Candidatus Wirthbacteria</taxon>
    </lineage>
</organism>
<name>A0A1J5IE55_9BACT</name>
<dbReference type="Gene3D" id="1.20.120.1630">
    <property type="match status" value="1"/>
</dbReference>